<accession>A0A977KBR8</accession>
<evidence type="ECO:0000313" key="1">
    <source>
        <dbReference type="EMBL" id="UXD22198.1"/>
    </source>
</evidence>
<gene>
    <name evidence="1" type="ORF">IPA_02485</name>
</gene>
<reference evidence="1" key="1">
    <citation type="submission" date="2013-11" db="EMBL/GenBank/DDBJ databases">
        <title>Comparative genomics of Ignicoccus.</title>
        <authorList>
            <person name="Podar M."/>
        </authorList>
    </citation>
    <scope>NUCLEOTIDE SEQUENCE</scope>
    <source>
        <strain evidence="1">DSM 13166</strain>
    </source>
</reference>
<dbReference type="InterPro" id="IPR024524">
    <property type="entry name" value="DUF3800"/>
</dbReference>
<dbReference type="KEGG" id="ipc:IPA_02485"/>
<dbReference type="EMBL" id="CP006868">
    <property type="protein sequence ID" value="UXD22198.1"/>
    <property type="molecule type" value="Genomic_DNA"/>
</dbReference>
<keyword evidence="2" id="KW-1185">Reference proteome</keyword>
<organism evidence="1 2">
    <name type="scientific">Ignicoccus pacificus DSM 13166</name>
    <dbReference type="NCBI Taxonomy" id="940294"/>
    <lineage>
        <taxon>Archaea</taxon>
        <taxon>Thermoproteota</taxon>
        <taxon>Thermoprotei</taxon>
        <taxon>Desulfurococcales</taxon>
        <taxon>Desulfurococcaceae</taxon>
        <taxon>Ignicoccus</taxon>
    </lineage>
</organism>
<dbReference type="Pfam" id="PF12686">
    <property type="entry name" value="DUF3800"/>
    <property type="match status" value="1"/>
</dbReference>
<sequence length="156" mass="17515">MKGLNLICGADESYFSGTLCLSLVCAECGSVNCLSELVSRIMREYKLKKEVKGSEVSKLAKKKGKCHELKKTIIEELEYYSVACIKVEKGKEGEIKEVLLRSLLEPLGEVKVYADFSVIRGDRRKRVGKALVFPRPSHTVPLIQIADLLIHLMRKC</sequence>
<protein>
    <submittedName>
        <fullName evidence="1">Uncharacterized protein</fullName>
    </submittedName>
</protein>
<dbReference type="Proteomes" id="UP001063698">
    <property type="component" value="Chromosome"/>
</dbReference>
<proteinExistence type="predicted"/>
<evidence type="ECO:0000313" key="2">
    <source>
        <dbReference type="Proteomes" id="UP001063698"/>
    </source>
</evidence>
<name>A0A977KBR8_9CREN</name>
<dbReference type="AlphaFoldDB" id="A0A977KBR8"/>